<feature type="transmembrane region" description="Helical" evidence="1">
    <location>
        <begin position="120"/>
        <end position="138"/>
    </location>
</feature>
<keyword evidence="3" id="KW-1185">Reference proteome</keyword>
<name>A0A5C6BGB1_9BACT</name>
<evidence type="ECO:0000256" key="1">
    <source>
        <dbReference type="SAM" id="Phobius"/>
    </source>
</evidence>
<keyword evidence="1" id="KW-1133">Transmembrane helix</keyword>
<accession>A0A5C6BGB1</accession>
<sequence length="156" mass="16921">MNQCMRCKENEVLTASPRRTIACTTRTRVGRYPTEVPGPFRQWHIGGGDGSAPGFTCTHFAEAIAPCLTLKETSRRTLPDIALVFVVTLIFASLVFLLGFAFAVGLAWHEQSQYPDDASAGSVAAIAIATTSFGGLFGETYQLRRVSLSGHERPRA</sequence>
<organism evidence="2 3">
    <name type="scientific">Novipirellula galeiformis</name>
    <dbReference type="NCBI Taxonomy" id="2528004"/>
    <lineage>
        <taxon>Bacteria</taxon>
        <taxon>Pseudomonadati</taxon>
        <taxon>Planctomycetota</taxon>
        <taxon>Planctomycetia</taxon>
        <taxon>Pirellulales</taxon>
        <taxon>Pirellulaceae</taxon>
        <taxon>Novipirellula</taxon>
    </lineage>
</organism>
<comment type="caution">
    <text evidence="2">The sequence shown here is derived from an EMBL/GenBank/DDBJ whole genome shotgun (WGS) entry which is preliminary data.</text>
</comment>
<dbReference type="Proteomes" id="UP000316304">
    <property type="component" value="Unassembled WGS sequence"/>
</dbReference>
<gene>
    <name evidence="2" type="ORF">Pla52o_57100</name>
</gene>
<dbReference type="AlphaFoldDB" id="A0A5C6BGB1"/>
<feature type="transmembrane region" description="Helical" evidence="1">
    <location>
        <begin position="81"/>
        <end position="108"/>
    </location>
</feature>
<dbReference type="EMBL" id="SJPT01000019">
    <property type="protein sequence ID" value="TWU10336.1"/>
    <property type="molecule type" value="Genomic_DNA"/>
</dbReference>
<keyword evidence="1" id="KW-0812">Transmembrane</keyword>
<reference evidence="2 3" key="1">
    <citation type="submission" date="2019-02" db="EMBL/GenBank/DDBJ databases">
        <title>Deep-cultivation of Planctomycetes and their phenomic and genomic characterization uncovers novel biology.</title>
        <authorList>
            <person name="Wiegand S."/>
            <person name="Jogler M."/>
            <person name="Boedeker C."/>
            <person name="Pinto D."/>
            <person name="Vollmers J."/>
            <person name="Rivas-Marin E."/>
            <person name="Kohn T."/>
            <person name="Peeters S.H."/>
            <person name="Heuer A."/>
            <person name="Rast P."/>
            <person name="Oberbeckmann S."/>
            <person name="Bunk B."/>
            <person name="Jeske O."/>
            <person name="Meyerdierks A."/>
            <person name="Storesund J.E."/>
            <person name="Kallscheuer N."/>
            <person name="Luecker S."/>
            <person name="Lage O.M."/>
            <person name="Pohl T."/>
            <person name="Merkel B.J."/>
            <person name="Hornburger P."/>
            <person name="Mueller R.-W."/>
            <person name="Bruemmer F."/>
            <person name="Labrenz M."/>
            <person name="Spormann A.M."/>
            <person name="Op Den Camp H."/>
            <person name="Overmann J."/>
            <person name="Amann R."/>
            <person name="Jetten M.S.M."/>
            <person name="Mascher T."/>
            <person name="Medema M.H."/>
            <person name="Devos D.P."/>
            <person name="Kaster A.-K."/>
            <person name="Ovreas L."/>
            <person name="Rohde M."/>
            <person name="Galperin M.Y."/>
            <person name="Jogler C."/>
        </authorList>
    </citation>
    <scope>NUCLEOTIDE SEQUENCE [LARGE SCALE GENOMIC DNA]</scope>
    <source>
        <strain evidence="2 3">Pla52o</strain>
    </source>
</reference>
<evidence type="ECO:0000313" key="2">
    <source>
        <dbReference type="EMBL" id="TWU10336.1"/>
    </source>
</evidence>
<protein>
    <submittedName>
        <fullName evidence="2">Uncharacterized protein</fullName>
    </submittedName>
</protein>
<proteinExistence type="predicted"/>
<evidence type="ECO:0000313" key="3">
    <source>
        <dbReference type="Proteomes" id="UP000316304"/>
    </source>
</evidence>
<keyword evidence="1" id="KW-0472">Membrane</keyword>